<evidence type="ECO:0000256" key="9">
    <source>
        <dbReference type="PROSITE-ProRule" id="PRU00124"/>
    </source>
</evidence>
<dbReference type="GO" id="GO:0048539">
    <property type="term" value="P:bone marrow development"/>
    <property type="evidence" value="ECO:0007669"/>
    <property type="project" value="Ensembl"/>
</dbReference>
<reference evidence="14 15" key="1">
    <citation type="submission" date="2012-10" db="EMBL/GenBank/DDBJ databases">
        <authorList>
            <consortium name="Gibbon Genome Sequencing Consortium"/>
        </authorList>
    </citation>
    <scope>NUCLEOTIDE SEQUENCE [LARGE SCALE GENOMIC DNA]</scope>
</reference>
<dbReference type="SUPFAM" id="SSF57196">
    <property type="entry name" value="EGF/Laminin"/>
    <property type="match status" value="4"/>
</dbReference>
<keyword evidence="15" id="KW-1185">Reference proteome</keyword>
<dbReference type="EMBL" id="ADFV01080002">
    <property type="status" value="NOT_ANNOTATED_CDS"/>
    <property type="molecule type" value="Genomic_DNA"/>
</dbReference>
<evidence type="ECO:0000256" key="1">
    <source>
        <dbReference type="ARBA" id="ARBA00004167"/>
    </source>
</evidence>
<dbReference type="FunFam" id="2.120.10.30:FF:000001">
    <property type="entry name" value="Low-density lipoprotein receptor-related protein 6"/>
    <property type="match status" value="1"/>
</dbReference>
<evidence type="ECO:0000256" key="3">
    <source>
        <dbReference type="ARBA" id="ARBA00022583"/>
    </source>
</evidence>
<dbReference type="SMART" id="SM00192">
    <property type="entry name" value="LDLa"/>
    <property type="match status" value="3"/>
</dbReference>
<dbReference type="FunFam" id="2.120.10.30:FF:000024">
    <property type="entry name" value="Low-density lipoprotein receptor-related protein"/>
    <property type="match status" value="1"/>
</dbReference>
<dbReference type="SMART" id="SM00135">
    <property type="entry name" value="LY"/>
    <property type="match status" value="17"/>
</dbReference>
<gene>
    <name evidence="14" type="primary">LRP5</name>
</gene>
<dbReference type="GO" id="GO:0060070">
    <property type="term" value="P:canonical Wnt signaling pathway"/>
    <property type="evidence" value="ECO:0007669"/>
    <property type="project" value="Ensembl"/>
</dbReference>
<comment type="caution">
    <text evidence="9">Lacks conserved residue(s) required for the propagation of feature annotation.</text>
</comment>
<evidence type="ECO:0000256" key="8">
    <source>
        <dbReference type="ARBA" id="ARBA00023180"/>
    </source>
</evidence>
<dbReference type="EMBL" id="ADFV01080000">
    <property type="status" value="NOT_ANNOTATED_CDS"/>
    <property type="molecule type" value="Genomic_DNA"/>
</dbReference>
<dbReference type="GO" id="GO:0060349">
    <property type="term" value="P:bone morphogenesis"/>
    <property type="evidence" value="ECO:0007669"/>
    <property type="project" value="Ensembl"/>
</dbReference>
<dbReference type="EMBL" id="ADFV01079999">
    <property type="status" value="NOT_ANNOTATED_CDS"/>
    <property type="molecule type" value="Genomic_DNA"/>
</dbReference>
<keyword evidence="8" id="KW-0325">Glycoprotein</keyword>
<dbReference type="EMBL" id="ADFV01080003">
    <property type="status" value="NOT_ANNOTATED_CDS"/>
    <property type="molecule type" value="Genomic_DNA"/>
</dbReference>
<dbReference type="GO" id="GO:0042632">
    <property type="term" value="P:cholesterol homeostasis"/>
    <property type="evidence" value="ECO:0007669"/>
    <property type="project" value="Ensembl"/>
</dbReference>
<evidence type="ECO:0000259" key="13">
    <source>
        <dbReference type="SMART" id="SM00181"/>
    </source>
</evidence>
<dbReference type="GO" id="GO:0008217">
    <property type="term" value="P:regulation of blood pressure"/>
    <property type="evidence" value="ECO:0007669"/>
    <property type="project" value="Ensembl"/>
</dbReference>
<dbReference type="PROSITE" id="PS50068">
    <property type="entry name" value="LDLRA_2"/>
    <property type="match status" value="3"/>
</dbReference>
<dbReference type="InterPro" id="IPR023415">
    <property type="entry name" value="LDLR_class-A_CS"/>
</dbReference>
<protein>
    <submittedName>
        <fullName evidence="14">LDL receptor related protein 5</fullName>
    </submittedName>
</protein>
<dbReference type="FunFam" id="2.120.10.30:FF:000132">
    <property type="entry name" value="Uncharacterized protein"/>
    <property type="match status" value="1"/>
</dbReference>
<feature type="disulfide bond" evidence="9">
    <location>
        <begin position="1241"/>
        <end position="1253"/>
    </location>
</feature>
<keyword evidence="7" id="KW-0675">Receptor</keyword>
<dbReference type="GO" id="GO:0060612">
    <property type="term" value="P:adipose tissue development"/>
    <property type="evidence" value="ECO:0007669"/>
    <property type="project" value="Ensembl"/>
</dbReference>
<keyword evidence="3" id="KW-0254">Endocytosis</keyword>
<dbReference type="InterPro" id="IPR011042">
    <property type="entry name" value="6-blade_b-propeller_TolB-like"/>
</dbReference>
<dbReference type="Pfam" id="PF14670">
    <property type="entry name" value="FXa_inhibition"/>
    <property type="match status" value="4"/>
</dbReference>
<keyword evidence="12" id="KW-1133">Transmembrane helix</keyword>
<dbReference type="GO" id="GO:0045600">
    <property type="term" value="P:positive regulation of fat cell differentiation"/>
    <property type="evidence" value="ECO:0007669"/>
    <property type="project" value="Ensembl"/>
</dbReference>
<dbReference type="Pfam" id="PF00057">
    <property type="entry name" value="Ldl_recept_a"/>
    <property type="match status" value="3"/>
</dbReference>
<keyword evidence="12" id="KW-0812">Transmembrane</keyword>
<dbReference type="InterPro" id="IPR036055">
    <property type="entry name" value="LDL_receptor-like_sf"/>
</dbReference>
<dbReference type="InterPro" id="IPR002172">
    <property type="entry name" value="LDrepeatLR_classA_rpt"/>
</dbReference>
<dbReference type="Gene3D" id="2.120.10.30">
    <property type="entry name" value="TolB, C-terminal domain"/>
    <property type="match status" value="5"/>
</dbReference>
<dbReference type="Gene3D" id="2.10.25.10">
    <property type="entry name" value="Laminin"/>
    <property type="match status" value="2"/>
</dbReference>
<dbReference type="GO" id="GO:0110135">
    <property type="term" value="P:Norrin signaling pathway"/>
    <property type="evidence" value="ECO:0007669"/>
    <property type="project" value="Ensembl"/>
</dbReference>
<dbReference type="GO" id="GO:0015026">
    <property type="term" value="F:coreceptor activity"/>
    <property type="evidence" value="ECO:0007669"/>
    <property type="project" value="Ensembl"/>
</dbReference>
<dbReference type="PROSITE" id="PS51120">
    <property type="entry name" value="LDLRB"/>
    <property type="match status" value="11"/>
</dbReference>
<evidence type="ECO:0000256" key="6">
    <source>
        <dbReference type="ARBA" id="ARBA00023157"/>
    </source>
</evidence>
<dbReference type="GO" id="GO:0061304">
    <property type="term" value="P:retinal blood vessel morphogenesis"/>
    <property type="evidence" value="ECO:0007669"/>
    <property type="project" value="Ensembl"/>
</dbReference>
<dbReference type="FunCoup" id="G1R447">
    <property type="interactions" value="764"/>
</dbReference>
<feature type="repeat" description="LDL-receptor class B" evidence="10">
    <location>
        <begin position="382"/>
        <end position="424"/>
    </location>
</feature>
<feature type="disulfide bond" evidence="9">
    <location>
        <begin position="1248"/>
        <end position="1266"/>
    </location>
</feature>
<keyword evidence="5 12" id="KW-0472">Membrane</keyword>
<proteinExistence type="predicted"/>
<feature type="disulfide bond" evidence="9">
    <location>
        <begin position="1185"/>
        <end position="1200"/>
    </location>
</feature>
<feature type="repeat" description="LDL-receptor class B" evidence="10">
    <location>
        <begin position="739"/>
        <end position="780"/>
    </location>
</feature>
<feature type="repeat" description="LDL-receptor class B" evidence="10">
    <location>
        <begin position="512"/>
        <end position="554"/>
    </location>
</feature>
<dbReference type="OMA" id="AIKQTRW"/>
<feature type="transmembrane region" description="Helical" evidence="12">
    <location>
        <begin position="1291"/>
        <end position="1312"/>
    </location>
</feature>
<dbReference type="EMBL" id="ADFV01080001">
    <property type="status" value="NOT_ANNOTATED_CDS"/>
    <property type="molecule type" value="Genomic_DNA"/>
</dbReference>
<comment type="subcellular location">
    <subcellularLocation>
        <location evidence="1">Membrane</location>
        <topology evidence="1">Single-pass membrane protein</topology>
    </subcellularLocation>
</comment>
<dbReference type="FunFam" id="2.10.25.10:FF:000314">
    <property type="entry name" value="Low-density lipoprotein receptor-related protein"/>
    <property type="match status" value="1"/>
</dbReference>
<name>G1R447_NOMLE</name>
<dbReference type="GO" id="GO:0007399">
    <property type="term" value="P:nervous system development"/>
    <property type="evidence" value="ECO:0007669"/>
    <property type="project" value="TreeGrafter"/>
</dbReference>
<evidence type="ECO:0000256" key="5">
    <source>
        <dbReference type="ARBA" id="ARBA00023136"/>
    </source>
</evidence>
<evidence type="ECO:0000256" key="2">
    <source>
        <dbReference type="ARBA" id="ARBA00022536"/>
    </source>
</evidence>
<dbReference type="GeneTree" id="ENSGT00940000156574"/>
<dbReference type="EMBL" id="ADFV01080004">
    <property type="status" value="NOT_ANNOTATED_CDS"/>
    <property type="molecule type" value="Genomic_DNA"/>
</dbReference>
<dbReference type="InterPro" id="IPR000742">
    <property type="entry name" value="EGF"/>
</dbReference>
<feature type="domain" description="EGF-like" evidence="13">
    <location>
        <begin position="1121"/>
        <end position="1159"/>
    </location>
</feature>
<dbReference type="GO" id="GO:0043235">
    <property type="term" value="C:receptor complex"/>
    <property type="evidence" value="ECO:0007669"/>
    <property type="project" value="Ensembl"/>
</dbReference>
<feature type="domain" description="EGF-like" evidence="13">
    <location>
        <begin position="295"/>
        <end position="334"/>
    </location>
</feature>
<keyword evidence="6 9" id="KW-1015">Disulfide bond</keyword>
<dbReference type="GO" id="GO:0045944">
    <property type="term" value="P:positive regulation of transcription by RNA polymerase II"/>
    <property type="evidence" value="ECO:0007669"/>
    <property type="project" value="Ensembl"/>
</dbReference>
<dbReference type="SUPFAM" id="SSF63825">
    <property type="entry name" value="YWTD domain"/>
    <property type="match status" value="4"/>
</dbReference>
<dbReference type="PANTHER" id="PTHR46513">
    <property type="entry name" value="VITELLOGENIN RECEPTOR-LIKE PROTEIN-RELATED-RELATED"/>
    <property type="match status" value="1"/>
</dbReference>
<feature type="disulfide bond" evidence="9">
    <location>
        <begin position="1203"/>
        <end position="1215"/>
    </location>
</feature>
<dbReference type="GO" id="GO:0002053">
    <property type="term" value="P:positive regulation of mesenchymal cell proliferation"/>
    <property type="evidence" value="ECO:0007669"/>
    <property type="project" value="Ensembl"/>
</dbReference>
<feature type="repeat" description="LDL-receptor class B" evidence="10">
    <location>
        <begin position="653"/>
        <end position="695"/>
    </location>
</feature>
<dbReference type="EMBL" id="ADFV01080006">
    <property type="status" value="NOT_ANNOTATED_CDS"/>
    <property type="molecule type" value="Genomic_DNA"/>
</dbReference>
<feature type="domain" description="EGF-like" evidence="13">
    <location>
        <begin position="562"/>
        <end position="599"/>
    </location>
</feature>
<dbReference type="EMBL" id="ADFV01079998">
    <property type="status" value="NOT_ANNOTATED_CDS"/>
    <property type="molecule type" value="Genomic_DNA"/>
</dbReference>
<dbReference type="PRINTS" id="PR00261">
    <property type="entry name" value="LDLRECEPTOR"/>
</dbReference>
<dbReference type="Pfam" id="PF00058">
    <property type="entry name" value="Ldl_recept_b"/>
    <property type="match status" value="10"/>
</dbReference>
<dbReference type="GO" id="GO:0060042">
    <property type="term" value="P:retina morphogenesis in camera-type eye"/>
    <property type="evidence" value="ECO:0007669"/>
    <property type="project" value="Ensembl"/>
</dbReference>
<feature type="repeat" description="LDL-receptor class B" evidence="10">
    <location>
        <begin position="204"/>
        <end position="246"/>
    </location>
</feature>
<dbReference type="eggNOG" id="KOG1215">
    <property type="taxonomic scope" value="Eukaryota"/>
</dbReference>
<dbReference type="CDD" id="cd00112">
    <property type="entry name" value="LDLa"/>
    <property type="match status" value="3"/>
</dbReference>
<dbReference type="PANTHER" id="PTHR46513:SF16">
    <property type="entry name" value="LOW-DENSITY LIPOPROTEIN RECEPTOR-RELATED PROTEIN 5"/>
    <property type="match status" value="1"/>
</dbReference>
<accession>G1R447</accession>
<dbReference type="InParanoid" id="G1R447"/>
<feature type="repeat" description="LDL-receptor class B" evidence="10">
    <location>
        <begin position="425"/>
        <end position="467"/>
    </location>
</feature>
<dbReference type="EMBL" id="ADFV01080005">
    <property type="status" value="NOT_ANNOTATED_CDS"/>
    <property type="molecule type" value="Genomic_DNA"/>
</dbReference>
<dbReference type="InterPro" id="IPR000033">
    <property type="entry name" value="LDLR_classB_rpt"/>
</dbReference>
<dbReference type="FunFam" id="4.10.400.10:FF:000095">
    <property type="entry name" value="Low-density lipoprotein receptor-related protein"/>
    <property type="match status" value="1"/>
</dbReference>
<dbReference type="PROSITE" id="PS01209">
    <property type="entry name" value="LDLRA_1"/>
    <property type="match status" value="2"/>
</dbReference>
<reference evidence="14" key="3">
    <citation type="submission" date="2025-09" db="UniProtKB">
        <authorList>
            <consortium name="Ensembl"/>
        </authorList>
    </citation>
    <scope>IDENTIFICATION</scope>
</reference>
<dbReference type="STRING" id="61853.ENSNLEP00000007969"/>
<evidence type="ECO:0000256" key="12">
    <source>
        <dbReference type="SAM" id="Phobius"/>
    </source>
</evidence>
<dbReference type="Ensembl" id="ENSNLET00000008352.3">
    <property type="protein sequence ID" value="ENSNLEP00000007969.3"/>
    <property type="gene ID" value="ENSNLEG00000006550.3"/>
</dbReference>
<dbReference type="FunFam" id="4.10.400.10:FF:000016">
    <property type="entry name" value="Low-density lipoprotein receptor-related protein 6"/>
    <property type="match status" value="1"/>
</dbReference>
<feature type="disulfide bond" evidence="9">
    <location>
        <begin position="1260"/>
        <end position="1275"/>
    </location>
</feature>
<dbReference type="SUPFAM" id="SSF57424">
    <property type="entry name" value="LDL receptor-like module"/>
    <property type="match status" value="3"/>
</dbReference>
<keyword evidence="4" id="KW-0677">Repeat</keyword>
<evidence type="ECO:0000313" key="14">
    <source>
        <dbReference type="Ensembl" id="ENSNLEP00000007969.3"/>
    </source>
</evidence>
<feature type="repeat" description="LDL-receptor class B" evidence="10">
    <location>
        <begin position="468"/>
        <end position="511"/>
    </location>
</feature>
<organism evidence="14 15">
    <name type="scientific">Nomascus leucogenys</name>
    <name type="common">Northern white-cheeked gibbon</name>
    <name type="synonym">Hylobates leucogenys</name>
    <dbReference type="NCBI Taxonomy" id="61853"/>
    <lineage>
        <taxon>Eukaryota</taxon>
        <taxon>Metazoa</taxon>
        <taxon>Chordata</taxon>
        <taxon>Craniata</taxon>
        <taxon>Vertebrata</taxon>
        <taxon>Euteleostomi</taxon>
        <taxon>Mammalia</taxon>
        <taxon>Eutheria</taxon>
        <taxon>Euarchontoglires</taxon>
        <taxon>Primates</taxon>
        <taxon>Haplorrhini</taxon>
        <taxon>Catarrhini</taxon>
        <taxon>Hylobatidae</taxon>
        <taxon>Nomascus</taxon>
    </lineage>
</organism>
<evidence type="ECO:0000256" key="11">
    <source>
        <dbReference type="SAM" id="MobiDB-lite"/>
    </source>
</evidence>
<feature type="repeat" description="LDL-receptor class B" evidence="10">
    <location>
        <begin position="1002"/>
        <end position="1046"/>
    </location>
</feature>
<dbReference type="GO" id="GO:0005886">
    <property type="term" value="C:plasma membrane"/>
    <property type="evidence" value="ECO:0007669"/>
    <property type="project" value="Ensembl"/>
</dbReference>
<evidence type="ECO:0000256" key="4">
    <source>
        <dbReference type="ARBA" id="ARBA00022737"/>
    </source>
</evidence>
<dbReference type="GO" id="GO:0006007">
    <property type="term" value="P:glucose catabolic process"/>
    <property type="evidence" value="ECO:0007669"/>
    <property type="project" value="Ensembl"/>
</dbReference>
<feature type="disulfide bond" evidence="9">
    <location>
        <begin position="1210"/>
        <end position="1228"/>
    </location>
</feature>
<dbReference type="SMART" id="SM00181">
    <property type="entry name" value="EGF"/>
    <property type="match status" value="4"/>
</dbReference>
<feature type="repeat" description="LDL-receptor class B" evidence="10">
    <location>
        <begin position="160"/>
        <end position="203"/>
    </location>
</feature>
<evidence type="ECO:0000256" key="10">
    <source>
        <dbReference type="PROSITE-ProRule" id="PRU00461"/>
    </source>
</evidence>
<dbReference type="GO" id="GO:0017147">
    <property type="term" value="F:Wnt-protein binding"/>
    <property type="evidence" value="ECO:0007669"/>
    <property type="project" value="Ensembl"/>
</dbReference>
<feature type="region of interest" description="Disordered" evidence="11">
    <location>
        <begin position="1463"/>
        <end position="1510"/>
    </location>
</feature>
<dbReference type="InterPro" id="IPR050778">
    <property type="entry name" value="Cueball_EGF_LRP_Nidogen"/>
</dbReference>
<evidence type="ECO:0000313" key="15">
    <source>
        <dbReference type="Proteomes" id="UP000001073"/>
    </source>
</evidence>
<dbReference type="EMBL" id="ADFV01080007">
    <property type="status" value="NOT_ANNOTATED_CDS"/>
    <property type="molecule type" value="Genomic_DNA"/>
</dbReference>
<dbReference type="GO" id="GO:0042813">
    <property type="term" value="F:Wnt receptor activity"/>
    <property type="evidence" value="ECO:0007669"/>
    <property type="project" value="Ensembl"/>
</dbReference>
<dbReference type="GO" id="GO:0006897">
    <property type="term" value="P:endocytosis"/>
    <property type="evidence" value="ECO:0007669"/>
    <property type="project" value="UniProtKB-KW"/>
</dbReference>
<dbReference type="GO" id="GO:0045840">
    <property type="term" value="P:positive regulation of mitotic nuclear division"/>
    <property type="evidence" value="ECO:0007669"/>
    <property type="project" value="Ensembl"/>
</dbReference>
<reference evidence="14" key="2">
    <citation type="submission" date="2025-08" db="UniProtKB">
        <authorList>
            <consortium name="Ensembl"/>
        </authorList>
    </citation>
    <scope>IDENTIFICATION</scope>
</reference>
<dbReference type="HOGENOM" id="CLU_002489_0_0_1"/>
<feature type="compositionally biased region" description="Pro residues" evidence="11">
    <location>
        <begin position="1499"/>
        <end position="1510"/>
    </location>
</feature>
<feature type="domain" description="EGF-like" evidence="13">
    <location>
        <begin position="828"/>
        <end position="865"/>
    </location>
</feature>
<evidence type="ECO:0000256" key="7">
    <source>
        <dbReference type="ARBA" id="ARBA00023170"/>
    </source>
</evidence>
<dbReference type="GO" id="GO:0045668">
    <property type="term" value="P:negative regulation of osteoblast differentiation"/>
    <property type="evidence" value="ECO:0007669"/>
    <property type="project" value="Ensembl"/>
</dbReference>
<dbReference type="Gene3D" id="4.10.400.10">
    <property type="entry name" value="Low-density Lipoprotein Receptor"/>
    <property type="match status" value="3"/>
</dbReference>
<sequence length="1510" mass="167399">VPSAPPPVPGPTILLSPVALTVCFCPTASPLLLFANRRDVRLVDAGGVKLESTVVVSGLEDAAAVDFQFSKGAVYWTDVSEEAIKQTYLNQTGVAVQNVVISGLVSPDGLACDWVGKKLYWTDSETNRIEVANLNGTSRKVLFWQDLDQPRAIALDPAHGYMYWTDWGETPRIERAGMDGSTRKIIVDSDIYWPNGLTIDLEEQKLYWADAKLSFIHRANLDGSFRQKVVEGSLTHPFALTLSGDTLYWTDWQTRSIHACNKRTGGKRKEILSALYSPMDIQVLSQERQPFFHTRCEEDNGGCSHLCLLSPREPFYTCACPTGVQLQDNGRTCKAGAEEVLLLARRTDLRRISLDTPDFTDIVLQVDDIRHAIAIDYDPLEGYVYWTDDEVRAIRRAYLDGSGAQTLVNTEINDPDGIAVDWVARNLYWTDTGTDRIEVTRLNGTSRKILVSEDLDEPRAIALHPVMGLMYWTDWGENPKIECANLDGQERRVLVNASLGWPNGLALDLQEGKLYWGDAKTDKIEVINVDGTKRRTLLEDKLPHIFGFTLLEPLCSLPGTNPCADRNGGCSHLCFFTPRATRCGCPIGLELLSDKKTCIVPEAFLVFTIIMALFLLTCCQTISRAFMNGSSVEHVVEFGLDYPEGMAVDWMGKNLYWADTGTNRIEVARLDGQFRQVLVWRDLDNPRSLALDPTKGYIYWTEWGGKPRIVRAFMDGTNCMTLVDKVGRANDLTIDYADQRLYWTDLDTNMIESSNMLGQERVVIADDLPHPFGLTQYSDYIYWTDWNLHSIERADKTSGRNRTLIQGHLDFVMDILVFHSSRQDGLNDCMHNNGQCGQLCLAIPGGHRCGCASHYTLDPSSRNCSPPTTFLLFSQKSAISRMIPDDQHSPDLILPLHGLRNVKAIDYDPLDKFIYWVDGRQNIKRAKDDGTQPFVLTSLSQGQNPDRQPHDLSIDIYSRTLFWTCEATNTINVHRLSGEAMGVVLRGDRDKPRAIVVNAERGYLYFTNMQDRAAKIERAALDGTEREVLFTTGLIRPVALVVDNTLGKLFWVDADLKRIESCDLSGTAWLTWVLCPGSHGSRIKVSATLGPQRRLHGEIGFLVGGRADLHLSCFVFAAAHPCARDNGGCSHICIAKGDGTPRCSCPVHLVLLQNLLTCGEPPTCSPDQFACATGEIDCIPGAWRCDGFPECDDQSDEEGCPVCSAAQFPCARGQCVDLRLRCDGEADCQDRSDEADCDAICLPNQFRCASGQCVLIKQQCDSFPDCIDGSDELMCEITKPPSDDSPAHSSAIGPVIGIILSLFVMGGVYFVCQRVVCQRYAGANGPFPHEYVSGTPHVPLNFIAPGGSQHGPFTGKEPEIWNDLEEGLRGHLPLLGAGRRGSRSPWLGSPQILNPPPSPATDPSLYNMDMFYSSNIPATARPYRPYIIRGMAPPTTPCSTDVCDSDYSASRWKASKYYLDLNSDSDPYPPPPTPHSQYLSAEDSCPPSPATERSYFHLFPPPPSPCTDSS</sequence>
<dbReference type="FunFam" id="4.10.400.10:FF:000076">
    <property type="entry name" value="Low-density lipoprotein receptor-related protein"/>
    <property type="match status" value="1"/>
</dbReference>
<feature type="disulfide bond" evidence="9">
    <location>
        <begin position="1222"/>
        <end position="1237"/>
    </location>
</feature>
<dbReference type="Proteomes" id="UP000001073">
    <property type="component" value="Chromosome 4"/>
</dbReference>
<feature type="repeat" description="LDL-receptor class B" evidence="10">
    <location>
        <begin position="117"/>
        <end position="159"/>
    </location>
</feature>
<feature type="repeat" description="LDL-receptor class B" evidence="10">
    <location>
        <begin position="696"/>
        <end position="738"/>
    </location>
</feature>
<keyword evidence="2" id="KW-0245">EGF-like domain</keyword>